<dbReference type="AlphaFoldDB" id="A0A2G7FT95"/>
<comment type="subcellular location">
    <subcellularLocation>
        <location evidence="1">Cell envelope</location>
    </subcellularLocation>
    <subcellularLocation>
        <location evidence="2">Secreted</location>
    </subcellularLocation>
</comment>
<dbReference type="FunFam" id="2.60.40.200:FF:000007">
    <property type="entry name" value="Cell surface Cu-only superoxide dismutase 5"/>
    <property type="match status" value="1"/>
</dbReference>
<dbReference type="GO" id="GO:0046872">
    <property type="term" value="F:metal ion binding"/>
    <property type="evidence" value="ECO:0007669"/>
    <property type="project" value="InterPro"/>
</dbReference>
<evidence type="ECO:0000313" key="10">
    <source>
        <dbReference type="Proteomes" id="UP000231358"/>
    </source>
</evidence>
<reference evidence="9 10" key="1">
    <citation type="submission" date="2017-05" db="EMBL/GenBank/DDBJ databases">
        <title>Genome sequence for an aflatoxigenic pathogen of Argentinian peanut, Aspergillus arachidicola.</title>
        <authorList>
            <person name="Moore G."/>
            <person name="Beltz S.B."/>
            <person name="Mack B.M."/>
        </authorList>
    </citation>
    <scope>NUCLEOTIDE SEQUENCE [LARGE SCALE GENOMIC DNA]</scope>
    <source>
        <strain evidence="9 10">CBS 117610</strain>
    </source>
</reference>
<keyword evidence="6" id="KW-0049">Antioxidant</keyword>
<evidence type="ECO:0000256" key="7">
    <source>
        <dbReference type="ARBA" id="ARBA00049204"/>
    </source>
</evidence>
<proteinExistence type="inferred from homology"/>
<keyword evidence="10" id="KW-1185">Reference proteome</keyword>
<accession>A0A2G7FT95</accession>
<dbReference type="STRING" id="656916.A0A2G7FT95"/>
<organism evidence="9 10">
    <name type="scientific">Aspergillus arachidicola</name>
    <dbReference type="NCBI Taxonomy" id="656916"/>
    <lineage>
        <taxon>Eukaryota</taxon>
        <taxon>Fungi</taxon>
        <taxon>Dikarya</taxon>
        <taxon>Ascomycota</taxon>
        <taxon>Pezizomycotina</taxon>
        <taxon>Eurotiomycetes</taxon>
        <taxon>Eurotiomycetidae</taxon>
        <taxon>Eurotiales</taxon>
        <taxon>Aspergillaceae</taxon>
        <taxon>Aspergillus</taxon>
        <taxon>Aspergillus subgen. Circumdati</taxon>
    </lineage>
</organism>
<dbReference type="InterPro" id="IPR053257">
    <property type="entry name" value="Cu-only_SOD"/>
</dbReference>
<comment type="catalytic activity">
    <reaction evidence="7">
        <text>2 superoxide + 2 H(+) = H2O2 + O2</text>
        <dbReference type="Rhea" id="RHEA:20696"/>
        <dbReference type="ChEBI" id="CHEBI:15378"/>
        <dbReference type="ChEBI" id="CHEBI:15379"/>
        <dbReference type="ChEBI" id="CHEBI:16240"/>
        <dbReference type="ChEBI" id="CHEBI:18421"/>
        <dbReference type="EC" id="1.15.1.1"/>
    </reaction>
</comment>
<evidence type="ECO:0000256" key="2">
    <source>
        <dbReference type="ARBA" id="ARBA00004613"/>
    </source>
</evidence>
<dbReference type="GO" id="GO:0004784">
    <property type="term" value="F:superoxide dismutase activity"/>
    <property type="evidence" value="ECO:0007669"/>
    <property type="project" value="UniProtKB-EC"/>
</dbReference>
<dbReference type="InterPro" id="IPR001424">
    <property type="entry name" value="SOD_Cu_Zn_dom"/>
</dbReference>
<sequence>SYIKQLYPLLQRNRRNTPLSHFEQNVDPIPLRRRSLGLFLSSAVAHEAPVVIGNEPQTVYEAVLQDKDNTTVRGTFTTHGAEDGIGIQFRVALTGVPKDTFLNYHIHDNPVPKDGNCYATGGHLDPYKRGDRPPCNATEPQTCQVGDISGKHGPVWTADGNFEVLYRDFFLSNVEDTVAFFGNRSVVVHLPDNTRINCGNFHLVSDGVEKKEEAKKDQGC</sequence>
<dbReference type="GO" id="GO:0005576">
    <property type="term" value="C:extracellular region"/>
    <property type="evidence" value="ECO:0007669"/>
    <property type="project" value="UniProtKB-SubCell"/>
</dbReference>
<keyword evidence="5" id="KW-0964">Secreted</keyword>
<evidence type="ECO:0000313" key="9">
    <source>
        <dbReference type="EMBL" id="PIG83505.1"/>
    </source>
</evidence>
<name>A0A2G7FT95_9EURO</name>
<evidence type="ECO:0000256" key="6">
    <source>
        <dbReference type="ARBA" id="ARBA00022862"/>
    </source>
</evidence>
<gene>
    <name evidence="9" type="ORF">AARAC_002496</name>
</gene>
<evidence type="ECO:0000259" key="8">
    <source>
        <dbReference type="Pfam" id="PF00080"/>
    </source>
</evidence>
<evidence type="ECO:0000256" key="4">
    <source>
        <dbReference type="ARBA" id="ARBA00012682"/>
    </source>
</evidence>
<comment type="caution">
    <text evidence="9">The sequence shown here is derived from an EMBL/GenBank/DDBJ whole genome shotgun (WGS) entry which is preliminary data.</text>
</comment>
<dbReference type="EMBL" id="NEXV01000450">
    <property type="protein sequence ID" value="PIG83505.1"/>
    <property type="molecule type" value="Genomic_DNA"/>
</dbReference>
<dbReference type="PANTHER" id="PTHR20910">
    <property type="entry name" value="AGAP001623-PA"/>
    <property type="match status" value="1"/>
</dbReference>
<dbReference type="SUPFAM" id="SSF49329">
    <property type="entry name" value="Cu,Zn superoxide dismutase-like"/>
    <property type="match status" value="1"/>
</dbReference>
<dbReference type="InterPro" id="IPR036423">
    <property type="entry name" value="SOD-like_Cu/Zn_dom_sf"/>
</dbReference>
<feature type="domain" description="Superoxide dismutase copper/zinc binding" evidence="8">
    <location>
        <begin position="75"/>
        <end position="191"/>
    </location>
</feature>
<comment type="similarity">
    <text evidence="3">Belongs to the Cu-Zn superoxide dismutase family.</text>
</comment>
<dbReference type="PANTHER" id="PTHR20910:SF1">
    <property type="entry name" value="SUPEROXIDE DISMUTASE COPPER_ZINC BINDING DOMAIN-CONTAINING PROTEIN"/>
    <property type="match status" value="1"/>
</dbReference>
<evidence type="ECO:0000256" key="5">
    <source>
        <dbReference type="ARBA" id="ARBA00022525"/>
    </source>
</evidence>
<evidence type="ECO:0000256" key="3">
    <source>
        <dbReference type="ARBA" id="ARBA00010457"/>
    </source>
</evidence>
<dbReference type="Gene3D" id="2.60.40.200">
    <property type="entry name" value="Superoxide dismutase, copper/zinc binding domain"/>
    <property type="match status" value="1"/>
</dbReference>
<evidence type="ECO:0000256" key="1">
    <source>
        <dbReference type="ARBA" id="ARBA00004196"/>
    </source>
</evidence>
<dbReference type="Proteomes" id="UP000231358">
    <property type="component" value="Unassembled WGS sequence"/>
</dbReference>
<dbReference type="Pfam" id="PF00080">
    <property type="entry name" value="Sod_Cu"/>
    <property type="match status" value="1"/>
</dbReference>
<protein>
    <recommendedName>
        <fullName evidence="4">superoxide dismutase</fullName>
        <ecNumber evidence="4">1.15.1.1</ecNumber>
    </recommendedName>
</protein>
<feature type="non-terminal residue" evidence="9">
    <location>
        <position position="1"/>
    </location>
</feature>
<dbReference type="EC" id="1.15.1.1" evidence="4"/>